<dbReference type="EMBL" id="CP024646">
    <property type="protein sequence ID" value="AZV27630.1"/>
    <property type="molecule type" value="Genomic_DNA"/>
</dbReference>
<evidence type="ECO:0000313" key="1">
    <source>
        <dbReference type="EMBL" id="AZV27630.1"/>
    </source>
</evidence>
<dbReference type="AlphaFoldDB" id="A0A3T0JVZ5"/>
<gene>
    <name evidence="1" type="ORF">CT157_16990</name>
</gene>
<dbReference type="Proteomes" id="UP000282760">
    <property type="component" value="Chromosome"/>
</dbReference>
<accession>A0A3T0JVZ5</accession>
<protein>
    <submittedName>
        <fullName evidence="1">Uncharacterized protein</fullName>
    </submittedName>
</protein>
<reference evidence="1 2" key="1">
    <citation type="submission" date="2017-11" db="EMBL/GenBank/DDBJ databases">
        <title>Effect of PGPRs.</title>
        <authorList>
            <person name="Oliva R."/>
            <person name="Nong J."/>
            <person name="Roman V."/>
        </authorList>
    </citation>
    <scope>NUCLEOTIDE SEQUENCE [LARGE SCALE GENOMIC DNA]</scope>
    <source>
        <strain evidence="1">Inb918</strain>
    </source>
</reference>
<evidence type="ECO:0000313" key="2">
    <source>
        <dbReference type="Proteomes" id="UP000282760"/>
    </source>
</evidence>
<proteinExistence type="predicted"/>
<organism evidence="1 2">
    <name type="scientific">Pseudomonas syringae</name>
    <dbReference type="NCBI Taxonomy" id="317"/>
    <lineage>
        <taxon>Bacteria</taxon>
        <taxon>Pseudomonadati</taxon>
        <taxon>Pseudomonadota</taxon>
        <taxon>Gammaproteobacteria</taxon>
        <taxon>Pseudomonadales</taxon>
        <taxon>Pseudomonadaceae</taxon>
        <taxon>Pseudomonas</taxon>
    </lineage>
</organism>
<sequence>MSQKTEEAYFDIKEAVDNDIKLKDVPDGGATIRVFANDLENPSGVPFYIHVMLDDLPGPRFPASTPVTLPFEVTVSRRELLDFVGKQVDIKCRINFGGNLSELGPDSYRIVHN</sequence>
<name>A0A3T0JVZ5_PSESX</name>